<organism evidence="1 2">
    <name type="scientific">Euplotes crassus</name>
    <dbReference type="NCBI Taxonomy" id="5936"/>
    <lineage>
        <taxon>Eukaryota</taxon>
        <taxon>Sar</taxon>
        <taxon>Alveolata</taxon>
        <taxon>Ciliophora</taxon>
        <taxon>Intramacronucleata</taxon>
        <taxon>Spirotrichea</taxon>
        <taxon>Hypotrichia</taxon>
        <taxon>Euplotida</taxon>
        <taxon>Euplotidae</taxon>
        <taxon>Moneuplotes</taxon>
    </lineage>
</organism>
<protein>
    <submittedName>
        <fullName evidence="1">Uncharacterized protein</fullName>
    </submittedName>
</protein>
<proteinExistence type="predicted"/>
<dbReference type="EMBL" id="CAMPGE010025642">
    <property type="protein sequence ID" value="CAI2383378.1"/>
    <property type="molecule type" value="Genomic_DNA"/>
</dbReference>
<gene>
    <name evidence="1" type="ORF">ECRASSUSDP1_LOCUS24877</name>
</gene>
<name>A0AAD2D8J6_EUPCR</name>
<evidence type="ECO:0000313" key="2">
    <source>
        <dbReference type="Proteomes" id="UP001295684"/>
    </source>
</evidence>
<comment type="caution">
    <text evidence="1">The sequence shown here is derived from an EMBL/GenBank/DDBJ whole genome shotgun (WGS) entry which is preliminary data.</text>
</comment>
<keyword evidence="2" id="KW-1185">Reference proteome</keyword>
<dbReference type="Proteomes" id="UP001295684">
    <property type="component" value="Unassembled WGS sequence"/>
</dbReference>
<evidence type="ECO:0000313" key="1">
    <source>
        <dbReference type="EMBL" id="CAI2383378.1"/>
    </source>
</evidence>
<sequence length="306" mass="36485">MKIKNFYKFCKDFVKWEELSVFQKEVEEYKNSQADNAKKFELHDSYKDLKEEIMQEFTNYSLASDCDKQILNLELKIQKSSINFEETQKDYSKCLATITKNHTLSLEHTDKEISKIQSNLHTLEAEHLKKIEFIRFKEQILPMIDSAKDVAENSRMRCEATDRIIRRFDENICQKSSKHEMLIVKEAIENIQGFIDDVKDEINTLHDDTEEIKLKREKDIKNFNRDIDKIHSYILDEQEKNLKKSERKIFSKLGTHLISRPEFEARLGLKVDQYKHEEIGERIDKECVNHTDLEEFHKKIISLYPL</sequence>
<reference evidence="1" key="1">
    <citation type="submission" date="2023-07" db="EMBL/GenBank/DDBJ databases">
        <authorList>
            <consortium name="AG Swart"/>
            <person name="Singh M."/>
            <person name="Singh A."/>
            <person name="Seah K."/>
            <person name="Emmerich C."/>
        </authorList>
    </citation>
    <scope>NUCLEOTIDE SEQUENCE</scope>
    <source>
        <strain evidence="1">DP1</strain>
    </source>
</reference>
<accession>A0AAD2D8J6</accession>
<dbReference type="AlphaFoldDB" id="A0AAD2D8J6"/>